<dbReference type="PANTHER" id="PTHR11157:SF12">
    <property type="entry name" value="ELONGATION OF VERY LONG CHAIN FATTY ACIDS PROTEIN 4"/>
    <property type="match status" value="1"/>
</dbReference>
<dbReference type="InterPro" id="IPR030457">
    <property type="entry name" value="ELO_CS"/>
</dbReference>
<keyword evidence="3 10" id="KW-0808">Transferase</keyword>
<proteinExistence type="inferred from homology"/>
<comment type="catalytic activity">
    <reaction evidence="10">
        <text>a very-long-chain acyl-CoA + malonyl-CoA + H(+) = a very-long-chain 3-oxoacyl-CoA + CO2 + CoA</text>
        <dbReference type="Rhea" id="RHEA:32727"/>
        <dbReference type="ChEBI" id="CHEBI:15378"/>
        <dbReference type="ChEBI" id="CHEBI:16526"/>
        <dbReference type="ChEBI" id="CHEBI:57287"/>
        <dbReference type="ChEBI" id="CHEBI:57384"/>
        <dbReference type="ChEBI" id="CHEBI:90725"/>
        <dbReference type="ChEBI" id="CHEBI:90736"/>
        <dbReference type="EC" id="2.3.1.199"/>
    </reaction>
</comment>
<keyword evidence="7 10" id="KW-0443">Lipid metabolism</keyword>
<keyword evidence="4 10" id="KW-0812">Transmembrane</keyword>
<dbReference type="GO" id="GO:0042761">
    <property type="term" value="P:very long-chain fatty acid biosynthetic process"/>
    <property type="evidence" value="ECO:0007669"/>
    <property type="project" value="TreeGrafter"/>
</dbReference>
<evidence type="ECO:0000256" key="7">
    <source>
        <dbReference type="ARBA" id="ARBA00023098"/>
    </source>
</evidence>
<dbReference type="GO" id="GO:0034625">
    <property type="term" value="P:fatty acid elongation, monounsaturated fatty acid"/>
    <property type="evidence" value="ECO:0007669"/>
    <property type="project" value="TreeGrafter"/>
</dbReference>
<dbReference type="PROSITE" id="PS01188">
    <property type="entry name" value="ELO"/>
    <property type="match status" value="1"/>
</dbReference>
<accession>A0A2S2R649</accession>
<evidence type="ECO:0000256" key="2">
    <source>
        <dbReference type="ARBA" id="ARBA00022516"/>
    </source>
</evidence>
<dbReference type="GO" id="GO:0034626">
    <property type="term" value="P:fatty acid elongation, polyunsaturated fatty acid"/>
    <property type="evidence" value="ECO:0007669"/>
    <property type="project" value="TreeGrafter"/>
</dbReference>
<keyword evidence="5 10" id="KW-0276">Fatty acid metabolism</keyword>
<dbReference type="PANTHER" id="PTHR11157">
    <property type="entry name" value="FATTY ACID ACYL TRANSFERASE-RELATED"/>
    <property type="match status" value="1"/>
</dbReference>
<reference evidence="11" key="1">
    <citation type="submission" date="2018-04" db="EMBL/GenBank/DDBJ databases">
        <title>Transcriptome assembly of Sipha flava.</title>
        <authorList>
            <person name="Scully E.D."/>
            <person name="Geib S.M."/>
            <person name="Palmer N.A."/>
            <person name="Koch K."/>
            <person name="Bradshaw J."/>
            <person name="Heng-Moss T."/>
            <person name="Sarath G."/>
        </authorList>
    </citation>
    <scope>NUCLEOTIDE SEQUENCE</scope>
</reference>
<evidence type="ECO:0000256" key="1">
    <source>
        <dbReference type="ARBA" id="ARBA00004141"/>
    </source>
</evidence>
<feature type="transmembrane region" description="Helical" evidence="10">
    <location>
        <begin position="80"/>
        <end position="107"/>
    </location>
</feature>
<feature type="transmembrane region" description="Helical" evidence="10">
    <location>
        <begin position="187"/>
        <end position="208"/>
    </location>
</feature>
<keyword evidence="6 10" id="KW-1133">Transmembrane helix</keyword>
<protein>
    <recommendedName>
        <fullName evidence="10">Elongation of very long chain fatty acids protein</fullName>
        <ecNumber evidence="10">2.3.1.199</ecNumber>
    </recommendedName>
    <alternativeName>
        <fullName evidence="10">Very-long-chain 3-oxoacyl-CoA synthase</fullName>
    </alternativeName>
</protein>
<feature type="transmembrane region" description="Helical" evidence="10">
    <location>
        <begin position="220"/>
        <end position="237"/>
    </location>
</feature>
<dbReference type="OrthoDB" id="10259681at2759"/>
<evidence type="ECO:0000256" key="3">
    <source>
        <dbReference type="ARBA" id="ARBA00022679"/>
    </source>
</evidence>
<evidence type="ECO:0000256" key="9">
    <source>
        <dbReference type="ARBA" id="ARBA00023160"/>
    </source>
</evidence>
<evidence type="ECO:0000256" key="5">
    <source>
        <dbReference type="ARBA" id="ARBA00022832"/>
    </source>
</evidence>
<evidence type="ECO:0000256" key="10">
    <source>
        <dbReference type="RuleBase" id="RU361115"/>
    </source>
</evidence>
<sequence>MMYTAPPNEGYTIFRLDYNISAIFEQVEQFNQWSESLSDSRTKGWWMVNSGLTTSTITICYLLIVWLTPRYMQKRSAYNLKYILIIYNVIMILVNVFIFTELLLMAIKLNYSWMCQPITYVNPEAELRIAVAVWLFYLTKFFELLDTIFFMLRKKNNQLSFLHVYHHSTMFVFSWIGTKYVPGGSAFLPILINSFVHIIMYLYYTLAAMHCTKIMKYKKFVTIIQLAQFTFALPLGINAIHSGCKWPLWMKYLLVFYMFTMLVLFGDFYKKNYIKKIRKDEEEVGQCLKKL</sequence>
<dbReference type="InterPro" id="IPR002076">
    <property type="entry name" value="ELO_fam"/>
</dbReference>
<dbReference type="Pfam" id="PF01151">
    <property type="entry name" value="ELO"/>
    <property type="match status" value="1"/>
</dbReference>
<evidence type="ECO:0000256" key="6">
    <source>
        <dbReference type="ARBA" id="ARBA00022989"/>
    </source>
</evidence>
<dbReference type="EMBL" id="GGMS01016296">
    <property type="protein sequence ID" value="MBY85499.1"/>
    <property type="molecule type" value="Transcribed_RNA"/>
</dbReference>
<name>A0A2S2R649_9HEMI</name>
<dbReference type="GO" id="GO:0009922">
    <property type="term" value="F:fatty acid elongase activity"/>
    <property type="evidence" value="ECO:0007669"/>
    <property type="project" value="UniProtKB-EC"/>
</dbReference>
<comment type="similarity">
    <text evidence="10">Belongs to the ELO family.</text>
</comment>
<dbReference type="AlphaFoldDB" id="A0A2S2R649"/>
<evidence type="ECO:0000256" key="4">
    <source>
        <dbReference type="ARBA" id="ARBA00022692"/>
    </source>
</evidence>
<feature type="transmembrane region" description="Helical" evidence="10">
    <location>
        <begin position="249"/>
        <end position="269"/>
    </location>
</feature>
<keyword evidence="9 10" id="KW-0275">Fatty acid biosynthesis</keyword>
<evidence type="ECO:0000313" key="11">
    <source>
        <dbReference type="EMBL" id="MBY85499.1"/>
    </source>
</evidence>
<organism evidence="11">
    <name type="scientific">Sipha flava</name>
    <name type="common">yellow sugarcane aphid</name>
    <dbReference type="NCBI Taxonomy" id="143950"/>
    <lineage>
        <taxon>Eukaryota</taxon>
        <taxon>Metazoa</taxon>
        <taxon>Ecdysozoa</taxon>
        <taxon>Arthropoda</taxon>
        <taxon>Hexapoda</taxon>
        <taxon>Insecta</taxon>
        <taxon>Pterygota</taxon>
        <taxon>Neoptera</taxon>
        <taxon>Paraneoptera</taxon>
        <taxon>Hemiptera</taxon>
        <taxon>Sternorrhyncha</taxon>
        <taxon>Aphidomorpha</taxon>
        <taxon>Aphidoidea</taxon>
        <taxon>Aphididae</taxon>
        <taxon>Sipha</taxon>
    </lineage>
</organism>
<dbReference type="GO" id="GO:0030148">
    <property type="term" value="P:sphingolipid biosynthetic process"/>
    <property type="evidence" value="ECO:0007669"/>
    <property type="project" value="TreeGrafter"/>
</dbReference>
<dbReference type="GO" id="GO:0005789">
    <property type="term" value="C:endoplasmic reticulum membrane"/>
    <property type="evidence" value="ECO:0007669"/>
    <property type="project" value="TreeGrafter"/>
</dbReference>
<keyword evidence="2 10" id="KW-0444">Lipid biosynthesis</keyword>
<evidence type="ECO:0000256" key="8">
    <source>
        <dbReference type="ARBA" id="ARBA00023136"/>
    </source>
</evidence>
<comment type="subcellular location">
    <subcellularLocation>
        <location evidence="1">Membrane</location>
        <topology evidence="1">Multi-pass membrane protein</topology>
    </subcellularLocation>
</comment>
<keyword evidence="8 10" id="KW-0472">Membrane</keyword>
<feature type="transmembrane region" description="Helical" evidence="10">
    <location>
        <begin position="127"/>
        <end position="152"/>
    </location>
</feature>
<gene>
    <name evidence="11" type="primary">ELOVL4_5</name>
    <name evidence="11" type="ORF">g.127205</name>
</gene>
<feature type="transmembrane region" description="Helical" evidence="10">
    <location>
        <begin position="164"/>
        <end position="181"/>
    </location>
</feature>
<dbReference type="GO" id="GO:0019367">
    <property type="term" value="P:fatty acid elongation, saturated fatty acid"/>
    <property type="evidence" value="ECO:0007669"/>
    <property type="project" value="TreeGrafter"/>
</dbReference>
<feature type="transmembrane region" description="Helical" evidence="10">
    <location>
        <begin position="45"/>
        <end position="68"/>
    </location>
</feature>
<dbReference type="EC" id="2.3.1.199" evidence="10"/>